<proteinExistence type="predicted"/>
<feature type="region of interest" description="Disordered" evidence="3">
    <location>
        <begin position="131"/>
        <end position="213"/>
    </location>
</feature>
<dbReference type="PANTHER" id="PTHR15431">
    <property type="entry name" value="FGFR1 ONCOGENE PARTNER/LISH DOMAIN-CONTAINING PROTEIN"/>
    <property type="match status" value="1"/>
</dbReference>
<dbReference type="Proteomes" id="UP001372834">
    <property type="component" value="Unassembled WGS sequence"/>
</dbReference>
<evidence type="ECO:0000259" key="4">
    <source>
        <dbReference type="Pfam" id="PF09398"/>
    </source>
</evidence>
<comment type="caution">
    <text evidence="5">The sequence shown here is derived from an EMBL/GenBank/DDBJ whole genome shotgun (WGS) entry which is preliminary data.</text>
</comment>
<keyword evidence="1" id="KW-0963">Cytoplasm</keyword>
<feature type="compositionally biased region" description="Polar residues" evidence="3">
    <location>
        <begin position="131"/>
        <end position="152"/>
    </location>
</feature>
<evidence type="ECO:0000256" key="3">
    <source>
        <dbReference type="SAM" id="MobiDB-lite"/>
    </source>
</evidence>
<evidence type="ECO:0000256" key="1">
    <source>
        <dbReference type="ARBA" id="ARBA00022490"/>
    </source>
</evidence>
<sequence>MSVEEDIELKNLVAQTLENKGILPKIRAELRANVFLALEENPNTRDTLLKNDALSSFIKIPIGALVLNLIREFLEFFDLDFTLSVFDPETKYGKEYNGVPRDKILKELKMPEDNKSNPLLVEVISRMLNNNNTSDATNKQCSTQQRELNDNLQGGDEHNITASPLPLNTTYVKKSENDSIQLSPVDKDSREDTNESIQEEVMSNNFSESESLSEVQLDLNRVAKTGVEKESNSKDTCTDSKVLPKETIEIDLLTFTPVKEKEKIKNVGPCSEAEKKTEDKTEKPKSSVLGDLPPLNAQSEEKDFDMNDIKAIIDEWSDKNNLKNKGISDSSKTQQGIPSGLKLDYSDNSQSLSPKSDDFEEDTSELLNGCTPLDTPKTVDETISKVSCAGDYLESV</sequence>
<dbReference type="GO" id="GO:0034453">
    <property type="term" value="P:microtubule anchoring"/>
    <property type="evidence" value="ECO:0007669"/>
    <property type="project" value="InterPro"/>
</dbReference>
<evidence type="ECO:0000313" key="6">
    <source>
        <dbReference type="Proteomes" id="UP001372834"/>
    </source>
</evidence>
<name>A0AAN8SFD7_POLSC</name>
<reference evidence="5 6" key="1">
    <citation type="submission" date="2023-10" db="EMBL/GenBank/DDBJ databases">
        <title>Genomes of two closely related lineages of the louse Polyplax serrata with different host specificities.</title>
        <authorList>
            <person name="Martinu J."/>
            <person name="Tarabai H."/>
            <person name="Stefka J."/>
            <person name="Hypsa V."/>
        </authorList>
    </citation>
    <scope>NUCLEOTIDE SEQUENCE [LARGE SCALE GENOMIC DNA]</scope>
    <source>
        <strain evidence="5">HR10_N</strain>
    </source>
</reference>
<evidence type="ECO:0000313" key="5">
    <source>
        <dbReference type="EMBL" id="KAK6645169.1"/>
    </source>
</evidence>
<gene>
    <name evidence="5" type="ORF">RUM43_001445</name>
</gene>
<organism evidence="5 6">
    <name type="scientific">Polyplax serrata</name>
    <name type="common">Common mouse louse</name>
    <dbReference type="NCBI Taxonomy" id="468196"/>
    <lineage>
        <taxon>Eukaryota</taxon>
        <taxon>Metazoa</taxon>
        <taxon>Ecdysozoa</taxon>
        <taxon>Arthropoda</taxon>
        <taxon>Hexapoda</taxon>
        <taxon>Insecta</taxon>
        <taxon>Pterygota</taxon>
        <taxon>Neoptera</taxon>
        <taxon>Paraneoptera</taxon>
        <taxon>Psocodea</taxon>
        <taxon>Troctomorpha</taxon>
        <taxon>Phthiraptera</taxon>
        <taxon>Anoplura</taxon>
        <taxon>Polyplacidae</taxon>
        <taxon>Polyplax</taxon>
    </lineage>
</organism>
<feature type="region of interest" description="Disordered" evidence="3">
    <location>
        <begin position="263"/>
        <end position="304"/>
    </location>
</feature>
<dbReference type="InterPro" id="IPR018993">
    <property type="entry name" value="FOP_dimerisation-dom_N"/>
</dbReference>
<feature type="compositionally biased region" description="Basic and acidic residues" evidence="3">
    <location>
        <begin position="272"/>
        <end position="285"/>
    </location>
</feature>
<dbReference type="Pfam" id="PF09398">
    <property type="entry name" value="FOP_dimer"/>
    <property type="match status" value="1"/>
</dbReference>
<accession>A0AAN8SFD7</accession>
<dbReference type="Gene3D" id="1.20.960.40">
    <property type="match status" value="1"/>
</dbReference>
<evidence type="ECO:0000256" key="2">
    <source>
        <dbReference type="ARBA" id="ARBA00023212"/>
    </source>
</evidence>
<dbReference type="GO" id="GO:0005813">
    <property type="term" value="C:centrosome"/>
    <property type="evidence" value="ECO:0007669"/>
    <property type="project" value="TreeGrafter"/>
</dbReference>
<keyword evidence="2" id="KW-0206">Cytoskeleton</keyword>
<feature type="compositionally biased region" description="Polar residues" evidence="3">
    <location>
        <begin position="160"/>
        <end position="182"/>
    </location>
</feature>
<feature type="domain" description="FGFR1 oncogene partner (FOP) N-terminal dimerisation" evidence="4">
    <location>
        <begin position="49"/>
        <end position="126"/>
    </location>
</feature>
<dbReference type="AlphaFoldDB" id="A0AAN8SFD7"/>
<dbReference type="PANTHER" id="PTHR15431:SF9">
    <property type="entry name" value="CENTROSOMAL PROTEIN 43"/>
    <property type="match status" value="1"/>
</dbReference>
<feature type="region of interest" description="Disordered" evidence="3">
    <location>
        <begin position="320"/>
        <end position="378"/>
    </location>
</feature>
<feature type="compositionally biased region" description="Polar residues" evidence="3">
    <location>
        <begin position="327"/>
        <end position="337"/>
    </location>
</feature>
<dbReference type="EMBL" id="JAWJWE010000001">
    <property type="protein sequence ID" value="KAK6645169.1"/>
    <property type="molecule type" value="Genomic_DNA"/>
</dbReference>
<protein>
    <recommendedName>
        <fullName evidence="4">FGFR1 oncogene partner (FOP) N-terminal dimerisation domain-containing protein</fullName>
    </recommendedName>
</protein>